<proteinExistence type="predicted"/>
<protein>
    <submittedName>
        <fullName evidence="2">Uncharacterized protein</fullName>
    </submittedName>
</protein>
<sequence>MGDGNERVAYFIGFLIILVVDIILIFTKNNIPHYYTIPIAVVSVLFLILPIIIDEYSKLYYIVIGFSFLFKILGLIVGGLFLLILAMGNKKEEKGKK</sequence>
<dbReference type="RefSeq" id="WP_147546981.1">
    <property type="nucleotide sequence ID" value="NZ_SAYD01000018.1"/>
</dbReference>
<keyword evidence="1" id="KW-1133">Transmembrane helix</keyword>
<evidence type="ECO:0000313" key="3">
    <source>
        <dbReference type="Proteomes" id="UP000325002"/>
    </source>
</evidence>
<evidence type="ECO:0000256" key="1">
    <source>
        <dbReference type="SAM" id="Phobius"/>
    </source>
</evidence>
<feature type="transmembrane region" description="Helical" evidence="1">
    <location>
        <begin position="34"/>
        <end position="53"/>
    </location>
</feature>
<reference evidence="2 3" key="1">
    <citation type="journal article" date="1992" name="Lakartidningen">
        <title>[Penicillin V and not amoxicillin is the first choice preparation in acute otitis].</title>
        <authorList>
            <person name="Kamme C."/>
            <person name="Lundgren K."/>
            <person name="Prellner K."/>
        </authorList>
    </citation>
    <scope>NUCLEOTIDE SEQUENCE [LARGE SCALE GENOMIC DNA]</scope>
    <source>
        <strain evidence="2 3">PC3997IV</strain>
    </source>
</reference>
<name>A0A5C8ERC2_9SPIR</name>
<dbReference type="AlphaFoldDB" id="A0A5C8ERC2"/>
<evidence type="ECO:0000313" key="2">
    <source>
        <dbReference type="EMBL" id="TXJ38740.1"/>
    </source>
</evidence>
<accession>A0A5C8ERC2</accession>
<keyword evidence="1" id="KW-0472">Membrane</keyword>
<keyword evidence="1" id="KW-0812">Transmembrane</keyword>
<feature type="transmembrane region" description="Helical" evidence="1">
    <location>
        <begin position="59"/>
        <end position="87"/>
    </location>
</feature>
<gene>
    <name evidence="2" type="ORF">EPJ81_06305</name>
</gene>
<dbReference type="Proteomes" id="UP000325002">
    <property type="component" value="Unassembled WGS sequence"/>
</dbReference>
<dbReference type="EMBL" id="SAYD01000018">
    <property type="protein sequence ID" value="TXJ38740.1"/>
    <property type="molecule type" value="Genomic_DNA"/>
</dbReference>
<feature type="transmembrane region" description="Helical" evidence="1">
    <location>
        <begin position="7"/>
        <end position="27"/>
    </location>
</feature>
<comment type="caution">
    <text evidence="2">The sequence shown here is derived from an EMBL/GenBank/DDBJ whole genome shotgun (WGS) entry which is preliminary data.</text>
</comment>
<organism evidence="2 3">
    <name type="scientific">Brachyspira aalborgi</name>
    <dbReference type="NCBI Taxonomy" id="29522"/>
    <lineage>
        <taxon>Bacteria</taxon>
        <taxon>Pseudomonadati</taxon>
        <taxon>Spirochaetota</taxon>
        <taxon>Spirochaetia</taxon>
        <taxon>Brachyspirales</taxon>
        <taxon>Brachyspiraceae</taxon>
        <taxon>Brachyspira</taxon>
    </lineage>
</organism>